<keyword evidence="1 6" id="KW-0346">Stress response</keyword>
<evidence type="ECO:0000256" key="2">
    <source>
        <dbReference type="PROSITE-ProRule" id="PRU00285"/>
    </source>
</evidence>
<dbReference type="Proteomes" id="UP000265663">
    <property type="component" value="Unassembled WGS sequence"/>
</dbReference>
<dbReference type="CDD" id="cd06464">
    <property type="entry name" value="ACD_sHsps-like"/>
    <property type="match status" value="1"/>
</dbReference>
<feature type="domain" description="SHSP" evidence="5">
    <location>
        <begin position="88"/>
        <end position="250"/>
    </location>
</feature>
<feature type="compositionally biased region" description="Basic and acidic residues" evidence="4">
    <location>
        <begin position="151"/>
        <end position="160"/>
    </location>
</feature>
<protein>
    <submittedName>
        <fullName evidence="6">30 kDa heat shock</fullName>
    </submittedName>
</protein>
<dbReference type="Pfam" id="PF00011">
    <property type="entry name" value="HSP20"/>
    <property type="match status" value="2"/>
</dbReference>
<feature type="compositionally biased region" description="Basic and acidic residues" evidence="4">
    <location>
        <begin position="134"/>
        <end position="144"/>
    </location>
</feature>
<dbReference type="AlphaFoldDB" id="A0A3M7MI74"/>
<organism evidence="6 7">
    <name type="scientific">Pyrenophora seminiperda CCB06</name>
    <dbReference type="NCBI Taxonomy" id="1302712"/>
    <lineage>
        <taxon>Eukaryota</taxon>
        <taxon>Fungi</taxon>
        <taxon>Dikarya</taxon>
        <taxon>Ascomycota</taxon>
        <taxon>Pezizomycotina</taxon>
        <taxon>Dothideomycetes</taxon>
        <taxon>Pleosporomycetidae</taxon>
        <taxon>Pleosporales</taxon>
        <taxon>Pleosporineae</taxon>
        <taxon>Pleosporaceae</taxon>
        <taxon>Pyrenophora</taxon>
    </lineage>
</organism>
<keyword evidence="7" id="KW-1185">Reference proteome</keyword>
<dbReference type="Gene3D" id="2.60.40.790">
    <property type="match status" value="1"/>
</dbReference>
<evidence type="ECO:0000256" key="3">
    <source>
        <dbReference type="RuleBase" id="RU003616"/>
    </source>
</evidence>
<name>A0A3M7MI74_9PLEO</name>
<dbReference type="InterPro" id="IPR008978">
    <property type="entry name" value="HSP20-like_chaperone"/>
</dbReference>
<dbReference type="PROSITE" id="PS01031">
    <property type="entry name" value="SHSP"/>
    <property type="match status" value="1"/>
</dbReference>
<evidence type="ECO:0000256" key="1">
    <source>
        <dbReference type="ARBA" id="ARBA00023016"/>
    </source>
</evidence>
<evidence type="ECO:0000256" key="4">
    <source>
        <dbReference type="SAM" id="MobiDB-lite"/>
    </source>
</evidence>
<reference evidence="6 7" key="1">
    <citation type="journal article" date="2014" name="PLoS ONE">
        <title>De novo Genome Assembly of the Fungal Plant Pathogen Pyrenophora semeniperda.</title>
        <authorList>
            <person name="Soliai M.M."/>
            <person name="Meyer S.E."/>
            <person name="Udall J.A."/>
            <person name="Elzinga D.E."/>
            <person name="Hermansen R.A."/>
            <person name="Bodily P.M."/>
            <person name="Hart A.A."/>
            <person name="Coleman C.E."/>
        </authorList>
    </citation>
    <scope>NUCLEOTIDE SEQUENCE [LARGE SCALE GENOMIC DNA]</scope>
    <source>
        <strain evidence="6 7">CCB06</strain>
        <tissue evidence="6">Mycelium</tissue>
    </source>
</reference>
<dbReference type="SUPFAM" id="SSF49764">
    <property type="entry name" value="HSP20-like chaperones"/>
    <property type="match status" value="1"/>
</dbReference>
<feature type="region of interest" description="Disordered" evidence="4">
    <location>
        <begin position="133"/>
        <end position="196"/>
    </location>
</feature>
<feature type="compositionally biased region" description="Basic and acidic residues" evidence="4">
    <location>
        <begin position="180"/>
        <end position="195"/>
    </location>
</feature>
<evidence type="ECO:0000259" key="5">
    <source>
        <dbReference type="PROSITE" id="PS01031"/>
    </source>
</evidence>
<sequence length="250" mass="28721">MFELEPAPVKTIKTTKLNRSSMQSLRTTISRVPRQLNRITKPAATRHFATTPVTMSLFPRFTQEFAPIFRLFDEYDRQAFRNLDREFPNVKSFTPKFDVKETKESYELHGELPGVQQKDINIEWTDNNTLTISGRHEHVREEGQRPQGFIEHGENSDQKKIGHQPTVEDDPSDPNTKVAKQSDKKEVSKQDESSKAKYWVSERSVGEFHRSFAFPARVDQDAVKASLRDGILSIVVPKAQAPQARKINIE</sequence>
<gene>
    <name evidence="6" type="ORF">GMOD_00004899</name>
</gene>
<dbReference type="PANTHER" id="PTHR11527">
    <property type="entry name" value="HEAT-SHOCK PROTEIN 20 FAMILY MEMBER"/>
    <property type="match status" value="1"/>
</dbReference>
<comment type="similarity">
    <text evidence="2 3">Belongs to the small heat shock protein (HSP20) family.</text>
</comment>
<accession>A0A3M7MI74</accession>
<evidence type="ECO:0000313" key="6">
    <source>
        <dbReference type="EMBL" id="RMZ74069.1"/>
    </source>
</evidence>
<dbReference type="OrthoDB" id="1431247at2759"/>
<proteinExistence type="inferred from homology"/>
<dbReference type="InterPro" id="IPR031107">
    <property type="entry name" value="Small_HSP"/>
</dbReference>
<dbReference type="EMBL" id="KE747843">
    <property type="protein sequence ID" value="RMZ74069.1"/>
    <property type="molecule type" value="Genomic_DNA"/>
</dbReference>
<evidence type="ECO:0000313" key="7">
    <source>
        <dbReference type="Proteomes" id="UP000265663"/>
    </source>
</evidence>
<dbReference type="InterPro" id="IPR002068">
    <property type="entry name" value="A-crystallin/Hsp20_dom"/>
</dbReference>